<reference evidence="1 2" key="1">
    <citation type="journal article" date="2011" name="Science">
        <title>The ecoresponsive genome of Daphnia pulex.</title>
        <authorList>
            <person name="Colbourne J.K."/>
            <person name="Pfrender M.E."/>
            <person name="Gilbert D."/>
            <person name="Thomas W.K."/>
            <person name="Tucker A."/>
            <person name="Oakley T.H."/>
            <person name="Tokishita S."/>
            <person name="Aerts A."/>
            <person name="Arnold G.J."/>
            <person name="Basu M.K."/>
            <person name="Bauer D.J."/>
            <person name="Caceres C.E."/>
            <person name="Carmel L."/>
            <person name="Casola C."/>
            <person name="Choi J.H."/>
            <person name="Detter J.C."/>
            <person name="Dong Q."/>
            <person name="Dusheyko S."/>
            <person name="Eads B.D."/>
            <person name="Frohlich T."/>
            <person name="Geiler-Samerotte K.A."/>
            <person name="Gerlach D."/>
            <person name="Hatcher P."/>
            <person name="Jogdeo S."/>
            <person name="Krijgsveld J."/>
            <person name="Kriventseva E.V."/>
            <person name="Kultz D."/>
            <person name="Laforsch C."/>
            <person name="Lindquist E."/>
            <person name="Lopez J."/>
            <person name="Manak J.R."/>
            <person name="Muller J."/>
            <person name="Pangilinan J."/>
            <person name="Patwardhan R.P."/>
            <person name="Pitluck S."/>
            <person name="Pritham E.J."/>
            <person name="Rechtsteiner A."/>
            <person name="Rho M."/>
            <person name="Rogozin I.B."/>
            <person name="Sakarya O."/>
            <person name="Salamov A."/>
            <person name="Schaack S."/>
            <person name="Shapiro H."/>
            <person name="Shiga Y."/>
            <person name="Skalitzky C."/>
            <person name="Smith Z."/>
            <person name="Souvorov A."/>
            <person name="Sung W."/>
            <person name="Tang Z."/>
            <person name="Tsuchiya D."/>
            <person name="Tu H."/>
            <person name="Vos H."/>
            <person name="Wang M."/>
            <person name="Wolf Y.I."/>
            <person name="Yamagata H."/>
            <person name="Yamada T."/>
            <person name="Ye Y."/>
            <person name="Shaw J.R."/>
            <person name="Andrews J."/>
            <person name="Crease T.J."/>
            <person name="Tang H."/>
            <person name="Lucas S.M."/>
            <person name="Robertson H.M."/>
            <person name="Bork P."/>
            <person name="Koonin E.V."/>
            <person name="Zdobnov E.M."/>
            <person name="Grigoriev I.V."/>
            <person name="Lynch M."/>
            <person name="Boore J.L."/>
        </authorList>
    </citation>
    <scope>NUCLEOTIDE SEQUENCE [LARGE SCALE GENOMIC DNA]</scope>
</reference>
<proteinExistence type="predicted"/>
<protein>
    <submittedName>
        <fullName evidence="1">Uncharacterized protein</fullName>
    </submittedName>
</protein>
<organism evidence="1 2">
    <name type="scientific">Daphnia pulex</name>
    <name type="common">Water flea</name>
    <dbReference type="NCBI Taxonomy" id="6669"/>
    <lineage>
        <taxon>Eukaryota</taxon>
        <taxon>Metazoa</taxon>
        <taxon>Ecdysozoa</taxon>
        <taxon>Arthropoda</taxon>
        <taxon>Crustacea</taxon>
        <taxon>Branchiopoda</taxon>
        <taxon>Diplostraca</taxon>
        <taxon>Cladocera</taxon>
        <taxon>Anomopoda</taxon>
        <taxon>Daphniidae</taxon>
        <taxon>Daphnia</taxon>
    </lineage>
</organism>
<dbReference type="Proteomes" id="UP000000305">
    <property type="component" value="Unassembled WGS sequence"/>
</dbReference>
<sequence>MLGNFDPIDQKLVTVKWLKILGLFDATRLSETSSTNYRLAVALGVQVLQHLHPVWMSDALAVSERKAHPKNCHFQRVNPFDKETIIEYVGVLFARWVCGS</sequence>
<evidence type="ECO:0000313" key="2">
    <source>
        <dbReference type="Proteomes" id="UP000000305"/>
    </source>
</evidence>
<dbReference type="HOGENOM" id="CLU_2308809_0_0_1"/>
<dbReference type="EMBL" id="GL737527">
    <property type="protein sequence ID" value="EFX59927.1"/>
    <property type="molecule type" value="Genomic_DNA"/>
</dbReference>
<keyword evidence="2" id="KW-1185">Reference proteome</keyword>
<name>E9I7V3_DAPPU</name>
<accession>E9I7V3</accession>
<dbReference type="AlphaFoldDB" id="E9I7V3"/>
<gene>
    <name evidence="1" type="ORF">DAPPUDRAFT_280325</name>
</gene>
<dbReference type="KEGG" id="dpx:DAPPUDRAFT_280325"/>
<dbReference type="InParanoid" id="E9I7V3"/>
<evidence type="ECO:0000313" key="1">
    <source>
        <dbReference type="EMBL" id="EFX59927.1"/>
    </source>
</evidence>